<evidence type="ECO:0000256" key="1">
    <source>
        <dbReference type="SAM" id="MobiDB-lite"/>
    </source>
</evidence>
<reference evidence="2" key="1">
    <citation type="submission" date="2024-05" db="EMBL/GenBank/DDBJ databases">
        <title>Whole genome shotgun sequence of Streptomyces hygroscopicus NBRC 113678.</title>
        <authorList>
            <person name="Komaki H."/>
            <person name="Tamura T."/>
        </authorList>
    </citation>
    <scope>NUCLEOTIDE SEQUENCE</scope>
    <source>
        <strain evidence="2">N11-34</strain>
    </source>
</reference>
<sequence>MDLAHKFHDVTYEPTVHGSDDSSSAIALDFADRSRRTSQYLSAAGKELAEAAQDLVLAIGEGPLSRKSETARSGTRRRPRSSRACIVNGSRSPLPP</sequence>
<dbReference type="Proteomes" id="UP001054854">
    <property type="component" value="Unassembled WGS sequence"/>
</dbReference>
<evidence type="ECO:0000313" key="3">
    <source>
        <dbReference type="Proteomes" id="UP001054854"/>
    </source>
</evidence>
<gene>
    <name evidence="2" type="ORF">TPA0910_30500</name>
</gene>
<feature type="region of interest" description="Disordered" evidence="1">
    <location>
        <begin position="61"/>
        <end position="96"/>
    </location>
</feature>
<dbReference type="EMBL" id="BNEK01000003">
    <property type="protein sequence ID" value="GHJ28617.1"/>
    <property type="molecule type" value="Genomic_DNA"/>
</dbReference>
<organism evidence="2 3">
    <name type="scientific">Streptomyces hygroscopicus</name>
    <dbReference type="NCBI Taxonomy" id="1912"/>
    <lineage>
        <taxon>Bacteria</taxon>
        <taxon>Bacillati</taxon>
        <taxon>Actinomycetota</taxon>
        <taxon>Actinomycetes</taxon>
        <taxon>Kitasatosporales</taxon>
        <taxon>Streptomycetaceae</taxon>
        <taxon>Streptomyces</taxon>
        <taxon>Streptomyces violaceusniger group</taxon>
    </lineage>
</organism>
<evidence type="ECO:0000313" key="2">
    <source>
        <dbReference type="EMBL" id="GHJ28617.1"/>
    </source>
</evidence>
<protein>
    <submittedName>
        <fullName evidence="2">Uncharacterized protein</fullName>
    </submittedName>
</protein>
<name>A0ABQ3TZR2_STRHY</name>
<comment type="caution">
    <text evidence="2">The sequence shown here is derived from an EMBL/GenBank/DDBJ whole genome shotgun (WGS) entry which is preliminary data.</text>
</comment>
<keyword evidence="3" id="KW-1185">Reference proteome</keyword>
<accession>A0ABQ3TZR2</accession>
<proteinExistence type="predicted"/>